<dbReference type="EMBL" id="JBBKAR010000045">
    <property type="protein sequence ID" value="MEJ8305664.1"/>
    <property type="molecule type" value="Genomic_DNA"/>
</dbReference>
<name>A0ACC6PGQ2_9BACL</name>
<reference evidence="1" key="1">
    <citation type="submission" date="2024-03" db="EMBL/GenBank/DDBJ databases">
        <title>Whole genome sequecning of epiphytes from Marcgravia umbellata leaves.</title>
        <authorList>
            <person name="Kumar G."/>
            <person name="Savka M.A."/>
        </authorList>
    </citation>
    <scope>NUCLEOTIDE SEQUENCE</scope>
    <source>
        <strain evidence="1">RIT_BL5</strain>
    </source>
</reference>
<keyword evidence="1" id="KW-0560">Oxidoreductase</keyword>
<gene>
    <name evidence="1" type="ORF">WKI47_17280</name>
</gene>
<accession>A0ACC6PGQ2</accession>
<keyword evidence="2" id="KW-1185">Reference proteome</keyword>
<protein>
    <submittedName>
        <fullName evidence="1">Quinol monooxygenase</fullName>
        <ecNumber evidence="1">1.-.-.-</ecNumber>
    </submittedName>
</protein>
<dbReference type="EC" id="1.-.-.-" evidence="1"/>
<proteinExistence type="predicted"/>
<dbReference type="Proteomes" id="UP001380953">
    <property type="component" value="Unassembled WGS sequence"/>
</dbReference>
<evidence type="ECO:0000313" key="2">
    <source>
        <dbReference type="Proteomes" id="UP001380953"/>
    </source>
</evidence>
<sequence>MEAITVTAIIKAKPGRAHDLRGELIKVVGLSRAEPGCLEYVLNESLEDSHTFVFYERWENTEAAQAHLDSDHYKEYRSATEKMVANREVYRMQPITAP</sequence>
<comment type="caution">
    <text evidence="1">The sequence shown here is derived from an EMBL/GenBank/DDBJ whole genome shotgun (WGS) entry which is preliminary data.</text>
</comment>
<organism evidence="1 2">
    <name type="scientific">Saccharibacillus sacchari</name>
    <dbReference type="NCBI Taxonomy" id="456493"/>
    <lineage>
        <taxon>Bacteria</taxon>
        <taxon>Bacillati</taxon>
        <taxon>Bacillota</taxon>
        <taxon>Bacilli</taxon>
        <taxon>Bacillales</taxon>
        <taxon>Paenibacillaceae</taxon>
        <taxon>Saccharibacillus</taxon>
    </lineage>
</organism>
<keyword evidence="1" id="KW-0503">Monooxygenase</keyword>
<evidence type="ECO:0000313" key="1">
    <source>
        <dbReference type="EMBL" id="MEJ8305664.1"/>
    </source>
</evidence>